<dbReference type="GO" id="GO:0016791">
    <property type="term" value="F:phosphatase activity"/>
    <property type="evidence" value="ECO:0007669"/>
    <property type="project" value="TreeGrafter"/>
</dbReference>
<reference evidence="1" key="1">
    <citation type="journal article" date="2015" name="Nature">
        <title>Complex archaea that bridge the gap between prokaryotes and eukaryotes.</title>
        <authorList>
            <person name="Spang A."/>
            <person name="Saw J.H."/>
            <person name="Jorgensen S.L."/>
            <person name="Zaremba-Niedzwiedzka K."/>
            <person name="Martijn J."/>
            <person name="Lind A.E."/>
            <person name="van Eijk R."/>
            <person name="Schleper C."/>
            <person name="Guy L."/>
            <person name="Ettema T.J."/>
        </authorList>
    </citation>
    <scope>NUCLEOTIDE SEQUENCE</scope>
</reference>
<comment type="caution">
    <text evidence="1">The sequence shown here is derived from an EMBL/GenBank/DDBJ whole genome shotgun (WGS) entry which is preliminary data.</text>
</comment>
<evidence type="ECO:0000313" key="1">
    <source>
        <dbReference type="EMBL" id="KKN95022.1"/>
    </source>
</evidence>
<dbReference type="EMBL" id="LAZR01000073">
    <property type="protein sequence ID" value="KKN95022.1"/>
    <property type="molecule type" value="Genomic_DNA"/>
</dbReference>
<organism evidence="1">
    <name type="scientific">marine sediment metagenome</name>
    <dbReference type="NCBI Taxonomy" id="412755"/>
    <lineage>
        <taxon>unclassified sequences</taxon>
        <taxon>metagenomes</taxon>
        <taxon>ecological metagenomes</taxon>
    </lineage>
</organism>
<proteinExistence type="predicted"/>
<dbReference type="AlphaFoldDB" id="A0A0F9V5P7"/>
<dbReference type="InterPro" id="IPR050275">
    <property type="entry name" value="PGM_Phosphatase"/>
</dbReference>
<accession>A0A0F9V5P7</accession>
<sequence length="205" mass="22896">GVLEARDQDLVELRLQGRTDFPLTERGRHQAQELAAALSRLPVSAVYSSPIRRAVDTAEAVAARLGLAVDIQAALQEYDFGELSGLTWPEIQERRPQLIEQLLSDSRDYPHYPREEGRERFRERVCGALWGITDRHVKDEDVAVVTHAGPIAVFLLDVLQRGYQRPIPFTLGNASVTTVEIAEPQPFRPRAVLVGLNDTCHLALV</sequence>
<gene>
    <name evidence="1" type="ORF">LCGC14_0180900</name>
</gene>
<dbReference type="PANTHER" id="PTHR48100:SF1">
    <property type="entry name" value="HISTIDINE PHOSPHATASE FAMILY PROTEIN-RELATED"/>
    <property type="match status" value="1"/>
</dbReference>
<name>A0A0F9V5P7_9ZZZZ</name>
<dbReference type="Gene3D" id="3.40.50.1240">
    <property type="entry name" value="Phosphoglycerate mutase-like"/>
    <property type="match status" value="1"/>
</dbReference>
<protein>
    <recommendedName>
        <fullName evidence="2">Histidine phosphatase family protein</fullName>
    </recommendedName>
</protein>
<evidence type="ECO:0008006" key="2">
    <source>
        <dbReference type="Google" id="ProtNLM"/>
    </source>
</evidence>
<dbReference type="PANTHER" id="PTHR48100">
    <property type="entry name" value="BROAD-SPECIFICITY PHOSPHATASE YOR283W-RELATED"/>
    <property type="match status" value="1"/>
</dbReference>
<dbReference type="InterPro" id="IPR013078">
    <property type="entry name" value="His_Pase_superF_clade-1"/>
</dbReference>
<dbReference type="InterPro" id="IPR029033">
    <property type="entry name" value="His_PPase_superfam"/>
</dbReference>
<dbReference type="GO" id="GO:0005737">
    <property type="term" value="C:cytoplasm"/>
    <property type="evidence" value="ECO:0007669"/>
    <property type="project" value="TreeGrafter"/>
</dbReference>
<dbReference type="SMART" id="SM00855">
    <property type="entry name" value="PGAM"/>
    <property type="match status" value="1"/>
</dbReference>
<dbReference type="SUPFAM" id="SSF53254">
    <property type="entry name" value="Phosphoglycerate mutase-like"/>
    <property type="match status" value="1"/>
</dbReference>
<feature type="non-terminal residue" evidence="1">
    <location>
        <position position="1"/>
    </location>
</feature>
<dbReference type="Pfam" id="PF00300">
    <property type="entry name" value="His_Phos_1"/>
    <property type="match status" value="1"/>
</dbReference>
<dbReference type="CDD" id="cd07067">
    <property type="entry name" value="HP_PGM_like"/>
    <property type="match status" value="1"/>
</dbReference>